<protein>
    <recommendedName>
        <fullName evidence="7">Rhodopsin domain-containing protein</fullName>
    </recommendedName>
</protein>
<keyword evidence="3 6" id="KW-1133">Transmembrane helix</keyword>
<name>A0A2J6T987_9HELO</name>
<dbReference type="GO" id="GO:0016020">
    <property type="term" value="C:membrane"/>
    <property type="evidence" value="ECO:0007669"/>
    <property type="project" value="UniProtKB-SubCell"/>
</dbReference>
<evidence type="ECO:0000256" key="3">
    <source>
        <dbReference type="ARBA" id="ARBA00022989"/>
    </source>
</evidence>
<keyword evidence="4 6" id="KW-0472">Membrane</keyword>
<dbReference type="Pfam" id="PF20684">
    <property type="entry name" value="Fung_rhodopsin"/>
    <property type="match status" value="1"/>
</dbReference>
<evidence type="ECO:0000256" key="1">
    <source>
        <dbReference type="ARBA" id="ARBA00004141"/>
    </source>
</evidence>
<dbReference type="PANTHER" id="PTHR33048">
    <property type="entry name" value="PTH11-LIKE INTEGRAL MEMBRANE PROTEIN (AFU_ORTHOLOGUE AFUA_5G11245)"/>
    <property type="match status" value="1"/>
</dbReference>
<sequence>MASRPCRAVWEKSIPGHFVLPQRTIFTLSLPSGQKISLGLVFALRFLVCITYSIRIIALYLVATTPDLIWNNIGVANWPYIELNAAVTYVSLSTPKPLISWLFPNLLPSAGNPDYDNFTAGINVKISKFALEAVGGSAKSEY</sequence>
<organism evidence="8 9">
    <name type="scientific">Hyaloscypha bicolor E</name>
    <dbReference type="NCBI Taxonomy" id="1095630"/>
    <lineage>
        <taxon>Eukaryota</taxon>
        <taxon>Fungi</taxon>
        <taxon>Dikarya</taxon>
        <taxon>Ascomycota</taxon>
        <taxon>Pezizomycotina</taxon>
        <taxon>Leotiomycetes</taxon>
        <taxon>Helotiales</taxon>
        <taxon>Hyaloscyphaceae</taxon>
        <taxon>Hyaloscypha</taxon>
        <taxon>Hyaloscypha bicolor</taxon>
    </lineage>
</organism>
<comment type="similarity">
    <text evidence="5">Belongs to the SAT4 family.</text>
</comment>
<dbReference type="OrthoDB" id="10017208at2759"/>
<feature type="transmembrane region" description="Helical" evidence="6">
    <location>
        <begin position="36"/>
        <end position="62"/>
    </location>
</feature>
<evidence type="ECO:0000259" key="7">
    <source>
        <dbReference type="Pfam" id="PF20684"/>
    </source>
</evidence>
<dbReference type="GeneID" id="36580644"/>
<dbReference type="InterPro" id="IPR052337">
    <property type="entry name" value="SAT4-like"/>
</dbReference>
<dbReference type="PANTHER" id="PTHR33048:SF47">
    <property type="entry name" value="INTEGRAL MEMBRANE PROTEIN-RELATED"/>
    <property type="match status" value="1"/>
</dbReference>
<dbReference type="InterPro" id="IPR049326">
    <property type="entry name" value="Rhodopsin_dom_fungi"/>
</dbReference>
<evidence type="ECO:0000256" key="4">
    <source>
        <dbReference type="ARBA" id="ARBA00023136"/>
    </source>
</evidence>
<dbReference type="Proteomes" id="UP000235371">
    <property type="component" value="Unassembled WGS sequence"/>
</dbReference>
<evidence type="ECO:0000256" key="2">
    <source>
        <dbReference type="ARBA" id="ARBA00022692"/>
    </source>
</evidence>
<dbReference type="AlphaFoldDB" id="A0A2J6T987"/>
<keyword evidence="9" id="KW-1185">Reference proteome</keyword>
<evidence type="ECO:0000256" key="5">
    <source>
        <dbReference type="ARBA" id="ARBA00038359"/>
    </source>
</evidence>
<reference evidence="8 9" key="1">
    <citation type="submission" date="2016-04" db="EMBL/GenBank/DDBJ databases">
        <title>A degradative enzymes factory behind the ericoid mycorrhizal symbiosis.</title>
        <authorList>
            <consortium name="DOE Joint Genome Institute"/>
            <person name="Martino E."/>
            <person name="Morin E."/>
            <person name="Grelet G."/>
            <person name="Kuo A."/>
            <person name="Kohler A."/>
            <person name="Daghino S."/>
            <person name="Barry K."/>
            <person name="Choi C."/>
            <person name="Cichocki N."/>
            <person name="Clum A."/>
            <person name="Copeland A."/>
            <person name="Hainaut M."/>
            <person name="Haridas S."/>
            <person name="Labutti K."/>
            <person name="Lindquist E."/>
            <person name="Lipzen A."/>
            <person name="Khouja H.-R."/>
            <person name="Murat C."/>
            <person name="Ohm R."/>
            <person name="Olson A."/>
            <person name="Spatafora J."/>
            <person name="Veneault-Fourrey C."/>
            <person name="Henrissat B."/>
            <person name="Grigoriev I."/>
            <person name="Martin F."/>
            <person name="Perotto S."/>
        </authorList>
    </citation>
    <scope>NUCLEOTIDE SEQUENCE [LARGE SCALE GENOMIC DNA]</scope>
    <source>
        <strain evidence="8 9">E</strain>
    </source>
</reference>
<evidence type="ECO:0000313" key="9">
    <source>
        <dbReference type="Proteomes" id="UP000235371"/>
    </source>
</evidence>
<proteinExistence type="inferred from homology"/>
<accession>A0A2J6T987</accession>
<feature type="domain" description="Rhodopsin" evidence="7">
    <location>
        <begin position="19"/>
        <end position="100"/>
    </location>
</feature>
<dbReference type="RefSeq" id="XP_024736485.1">
    <property type="nucleotide sequence ID" value="XM_024872564.1"/>
</dbReference>
<dbReference type="STRING" id="1095630.A0A2J6T987"/>
<dbReference type="InParanoid" id="A0A2J6T987"/>
<evidence type="ECO:0000256" key="6">
    <source>
        <dbReference type="SAM" id="Phobius"/>
    </source>
</evidence>
<comment type="subcellular location">
    <subcellularLocation>
        <location evidence="1">Membrane</location>
        <topology evidence="1">Multi-pass membrane protein</topology>
    </subcellularLocation>
</comment>
<keyword evidence="2 6" id="KW-0812">Transmembrane</keyword>
<evidence type="ECO:0000313" key="8">
    <source>
        <dbReference type="EMBL" id="PMD59581.1"/>
    </source>
</evidence>
<gene>
    <name evidence="8" type="ORF">K444DRAFT_406320</name>
</gene>
<dbReference type="EMBL" id="KZ613813">
    <property type="protein sequence ID" value="PMD59581.1"/>
    <property type="molecule type" value="Genomic_DNA"/>
</dbReference>